<reference evidence="1 2" key="2">
    <citation type="journal article" date="2009" name="PLoS ONE">
        <title>An integrated genetic and cytogenetic map of the cucumber genome.</title>
        <authorList>
            <person name="Ren Y."/>
            <person name="Zhang Z."/>
            <person name="Liu J."/>
            <person name="Staub J.E."/>
            <person name="Han Y."/>
            <person name="Cheng Z."/>
            <person name="Li X."/>
            <person name="Lu J."/>
            <person name="Miao H."/>
            <person name="Kang H."/>
            <person name="Xie B."/>
            <person name="Gu X."/>
            <person name="Wang X."/>
            <person name="Du Y."/>
            <person name="Jin W."/>
            <person name="Huang S."/>
        </authorList>
    </citation>
    <scope>NUCLEOTIDE SEQUENCE [LARGE SCALE GENOMIC DNA]</scope>
    <source>
        <strain evidence="2">cv. 9930</strain>
        <tissue evidence="1">Leaf</tissue>
    </source>
</reference>
<keyword evidence="2" id="KW-1185">Reference proteome</keyword>
<reference evidence="1 2" key="4">
    <citation type="journal article" date="2011" name="BMC Genomics">
        <title>RNA-Seq improves annotation of protein-coding genes in the cucumber genome.</title>
        <authorList>
            <person name="Li Z."/>
            <person name="Zhang Z."/>
            <person name="Yan P."/>
            <person name="Huang S."/>
            <person name="Fei Z."/>
            <person name="Lin K."/>
        </authorList>
    </citation>
    <scope>NUCLEOTIDE SEQUENCE [LARGE SCALE GENOMIC DNA]</scope>
    <source>
        <strain evidence="2">cv. 9930</strain>
        <tissue evidence="1">Leaf</tissue>
    </source>
</reference>
<reference evidence="1 2" key="3">
    <citation type="journal article" date="2010" name="BMC Genomics">
        <title>Transcriptome sequencing and comparative analysis of cucumber flowers with different sex types.</title>
        <authorList>
            <person name="Guo S."/>
            <person name="Zheng Y."/>
            <person name="Joung J.G."/>
            <person name="Liu S."/>
            <person name="Zhang Z."/>
            <person name="Crasta O.R."/>
            <person name="Sobral B.W."/>
            <person name="Xu Y."/>
            <person name="Huang S."/>
            <person name="Fei Z."/>
        </authorList>
    </citation>
    <scope>NUCLEOTIDE SEQUENCE [LARGE SCALE GENOMIC DNA]</scope>
    <source>
        <strain evidence="2">cv. 9930</strain>
        <tissue evidence="1">Leaf</tissue>
    </source>
</reference>
<evidence type="ECO:0000313" key="1">
    <source>
        <dbReference type="EMBL" id="KAE8637548.1"/>
    </source>
</evidence>
<organism evidence="1 2">
    <name type="scientific">Cucumis sativus</name>
    <name type="common">Cucumber</name>
    <dbReference type="NCBI Taxonomy" id="3659"/>
    <lineage>
        <taxon>Eukaryota</taxon>
        <taxon>Viridiplantae</taxon>
        <taxon>Streptophyta</taxon>
        <taxon>Embryophyta</taxon>
        <taxon>Tracheophyta</taxon>
        <taxon>Spermatophyta</taxon>
        <taxon>Magnoliopsida</taxon>
        <taxon>eudicotyledons</taxon>
        <taxon>Gunneridae</taxon>
        <taxon>Pentapetalae</taxon>
        <taxon>rosids</taxon>
        <taxon>fabids</taxon>
        <taxon>Cucurbitales</taxon>
        <taxon>Cucurbitaceae</taxon>
        <taxon>Benincaseae</taxon>
        <taxon>Cucumis</taxon>
    </lineage>
</organism>
<gene>
    <name evidence="1" type="ORF">Csa_023857</name>
</gene>
<accession>A0ACB6HC87</accession>
<name>A0ACB6HC87_CUCSA</name>
<feature type="non-terminal residue" evidence="1">
    <location>
        <position position="1"/>
    </location>
</feature>
<reference evidence="1 2" key="1">
    <citation type="journal article" date="2009" name="Nat. Genet.">
        <title>The genome of the cucumber, Cucumis sativus L.</title>
        <authorList>
            <person name="Huang S."/>
            <person name="Li R."/>
            <person name="Zhang Z."/>
            <person name="Li L."/>
            <person name="Gu X."/>
            <person name="Fan W."/>
            <person name="Lucas W.J."/>
            <person name="Wang X."/>
            <person name="Xie B."/>
            <person name="Ni P."/>
            <person name="Ren Y."/>
            <person name="Zhu H."/>
            <person name="Li J."/>
            <person name="Lin K."/>
            <person name="Jin W."/>
            <person name="Fei Z."/>
            <person name="Li G."/>
            <person name="Staub J."/>
            <person name="Kilian A."/>
            <person name="van der Vossen E.A."/>
            <person name="Wu Y."/>
            <person name="Guo J."/>
            <person name="He J."/>
            <person name="Jia Z."/>
            <person name="Ren Y."/>
            <person name="Tian G."/>
            <person name="Lu Y."/>
            <person name="Ruan J."/>
            <person name="Qian W."/>
            <person name="Wang M."/>
            <person name="Huang Q."/>
            <person name="Li B."/>
            <person name="Xuan Z."/>
            <person name="Cao J."/>
            <person name="Asan"/>
            <person name="Wu Z."/>
            <person name="Zhang J."/>
            <person name="Cai Q."/>
            <person name="Bai Y."/>
            <person name="Zhao B."/>
            <person name="Han Y."/>
            <person name="Li Y."/>
            <person name="Li X."/>
            <person name="Wang S."/>
            <person name="Shi Q."/>
            <person name="Liu S."/>
            <person name="Cho W.K."/>
            <person name="Kim J.Y."/>
            <person name="Xu Y."/>
            <person name="Heller-Uszynska K."/>
            <person name="Miao H."/>
            <person name="Cheng Z."/>
            <person name="Zhang S."/>
            <person name="Wu J."/>
            <person name="Yang Y."/>
            <person name="Kang H."/>
            <person name="Li M."/>
            <person name="Liang H."/>
            <person name="Ren X."/>
            <person name="Shi Z."/>
            <person name="Wen M."/>
            <person name="Jian M."/>
            <person name="Yang H."/>
            <person name="Zhang G."/>
            <person name="Yang Z."/>
            <person name="Chen R."/>
            <person name="Liu S."/>
            <person name="Li J."/>
            <person name="Ma L."/>
            <person name="Liu H."/>
            <person name="Zhou Y."/>
            <person name="Zhao J."/>
            <person name="Fang X."/>
            <person name="Li G."/>
            <person name="Fang L."/>
            <person name="Li Y."/>
            <person name="Liu D."/>
            <person name="Zheng H."/>
            <person name="Zhang Y."/>
            <person name="Qin N."/>
            <person name="Li Z."/>
            <person name="Yang G."/>
            <person name="Yang S."/>
            <person name="Bolund L."/>
            <person name="Kristiansen K."/>
            <person name="Zheng H."/>
            <person name="Li S."/>
            <person name="Zhang X."/>
            <person name="Yang H."/>
            <person name="Wang J."/>
            <person name="Sun R."/>
            <person name="Zhang B."/>
            <person name="Jiang S."/>
            <person name="Wang J."/>
            <person name="Du Y."/>
            <person name="Li S."/>
        </authorList>
    </citation>
    <scope>NUCLEOTIDE SEQUENCE [LARGE SCALE GENOMIC DNA]</scope>
    <source>
        <strain evidence="2">cv. 9930</strain>
        <tissue evidence="1">Leaf</tissue>
    </source>
</reference>
<dbReference type="EMBL" id="ACHR03000011">
    <property type="protein sequence ID" value="KAE8637548.1"/>
    <property type="molecule type" value="Genomic_DNA"/>
</dbReference>
<reference evidence="1 2" key="5">
    <citation type="journal article" date="2019" name="Gigascience">
        <title>A chromosome-scale genome assembly of cucumber (Cucumis sativus L.).</title>
        <authorList>
            <person name="Li Q."/>
            <person name="Li H."/>
            <person name="Huang W."/>
            <person name="Xu Y."/>
            <person name="Zhou Q."/>
            <person name="Wang S."/>
            <person name="Ruan J."/>
            <person name="Huang S."/>
            <person name="Zhang Z."/>
        </authorList>
    </citation>
    <scope>NUCLEOTIDE SEQUENCE [LARGE SCALE GENOMIC DNA]</scope>
    <source>
        <strain evidence="2">cv. 9930</strain>
        <tissue evidence="1">Leaf</tissue>
    </source>
</reference>
<evidence type="ECO:0000313" key="2">
    <source>
        <dbReference type="Proteomes" id="UP000029981"/>
    </source>
</evidence>
<protein>
    <submittedName>
        <fullName evidence="1">Uncharacterized protein</fullName>
    </submittedName>
</protein>
<dbReference type="Proteomes" id="UP000029981">
    <property type="component" value="Unassembled WGS sequence"/>
</dbReference>
<sequence length="277" mass="30461">PSIPTKATSVKQEAIASHLASSRTSKPKQRPQQSASIIQASPSKHINSTSRSHSPPDVWGKTDIPTKPFHQARSNRKTSRILENKRAQTTPTTECKHHPSKPIQAHQLDIPLSLPTRSRGPAFRLKQHPSSKKQSQVISHPQEQASPNNAHNKVQASSKQARPSTSTRLPALAPHPTLGDKPTFRPSPSIKQEAITRPSRILENKRAQTTPTTECKHHPSKPIQAHQLDIPHSLPTRRKGSVIRPNPSNNHEAIASHLVLSRASKPGRRPQQGASII</sequence>
<proteinExistence type="predicted"/>
<comment type="caution">
    <text evidence="1">The sequence shown here is derived from an EMBL/GenBank/DDBJ whole genome shotgun (WGS) entry which is preliminary data.</text>
</comment>